<dbReference type="InterPro" id="IPR036844">
    <property type="entry name" value="Hint_dom_sf"/>
</dbReference>
<dbReference type="EMBL" id="JAAKGT010000005">
    <property type="protein sequence ID" value="NGM50498.1"/>
    <property type="molecule type" value="Genomic_DNA"/>
</dbReference>
<evidence type="ECO:0008006" key="2">
    <source>
        <dbReference type="Google" id="ProtNLM"/>
    </source>
</evidence>
<protein>
    <recommendedName>
        <fullName evidence="2">Hedgehog/Intein (Hint) domain-containing protein</fullName>
    </recommendedName>
</protein>
<accession>A0A6G4QZY8</accession>
<organism evidence="1">
    <name type="scientific">Caulobacter sp. 602-2</name>
    <dbReference type="NCBI Taxonomy" id="2710887"/>
    <lineage>
        <taxon>Bacteria</taxon>
        <taxon>Pseudomonadati</taxon>
        <taxon>Pseudomonadota</taxon>
        <taxon>Alphaproteobacteria</taxon>
        <taxon>Caulobacterales</taxon>
        <taxon>Caulobacteraceae</taxon>
        <taxon>Caulobacter</taxon>
    </lineage>
</organism>
<dbReference type="RefSeq" id="WP_165259172.1">
    <property type="nucleotide sequence ID" value="NZ_JAAKGT010000005.1"/>
</dbReference>
<name>A0A6G4QZY8_9CAUL</name>
<dbReference type="AlphaFoldDB" id="A0A6G4QZY8"/>
<proteinExistence type="predicted"/>
<dbReference type="Gene3D" id="2.170.16.10">
    <property type="entry name" value="Hedgehog/Intein (Hint) domain"/>
    <property type="match status" value="1"/>
</dbReference>
<reference evidence="1" key="1">
    <citation type="submission" date="2020-02" db="EMBL/GenBank/DDBJ databases">
        <authorList>
            <person name="Gao J."/>
            <person name="Sun J."/>
        </authorList>
    </citation>
    <scope>NUCLEOTIDE SEQUENCE</scope>
    <source>
        <strain evidence="1">602-2</strain>
    </source>
</reference>
<sequence>MLVNGTQIAISATETKAIEDLQVGDTVWAAGLSRDWKATAVKYSSGTGRGAASPAVLCKVGGDRELICARNQWVLTTRGLLTIDRLTPDDKLIQADGQTADIIALTIGMLQLGESAIATSPMATTDPEGHLILAQGFMVADYALNMGLSLAHQEAPVVGVSD</sequence>
<dbReference type="SUPFAM" id="SSF51294">
    <property type="entry name" value="Hedgehog/intein (Hint) domain"/>
    <property type="match status" value="1"/>
</dbReference>
<comment type="caution">
    <text evidence="1">The sequence shown here is derived from an EMBL/GenBank/DDBJ whole genome shotgun (WGS) entry which is preliminary data.</text>
</comment>
<gene>
    <name evidence="1" type="ORF">G5B46_12845</name>
</gene>
<evidence type="ECO:0000313" key="1">
    <source>
        <dbReference type="EMBL" id="NGM50498.1"/>
    </source>
</evidence>